<keyword evidence="2 8" id="KW-0813">Transport</keyword>
<evidence type="ECO:0000256" key="6">
    <source>
        <dbReference type="ARBA" id="ARBA00023136"/>
    </source>
</evidence>
<evidence type="ECO:0000256" key="3">
    <source>
        <dbReference type="ARBA" id="ARBA00022452"/>
    </source>
</evidence>
<keyword evidence="6 8" id="KW-0472">Membrane</keyword>
<comment type="subcellular location">
    <subcellularLocation>
        <location evidence="1 8">Cell outer membrane</location>
        <topology evidence="1 8">Multi-pass membrane protein</topology>
    </subcellularLocation>
</comment>
<dbReference type="Proteomes" id="UP001597509">
    <property type="component" value="Unassembled WGS sequence"/>
</dbReference>
<dbReference type="NCBIfam" id="TIGR04056">
    <property type="entry name" value="OMP_RagA_SusC"/>
    <property type="match status" value="1"/>
</dbReference>
<evidence type="ECO:0000256" key="5">
    <source>
        <dbReference type="ARBA" id="ARBA00023077"/>
    </source>
</evidence>
<dbReference type="InterPro" id="IPR023996">
    <property type="entry name" value="TonB-dep_OMP_SusC/RagA"/>
</dbReference>
<dbReference type="Pfam" id="PF00593">
    <property type="entry name" value="TonB_dep_Rec_b-barrel"/>
    <property type="match status" value="1"/>
</dbReference>
<organism evidence="13 14">
    <name type="scientific">Sphingobacterium anhuiense</name>
    <dbReference type="NCBI Taxonomy" id="493780"/>
    <lineage>
        <taxon>Bacteria</taxon>
        <taxon>Pseudomonadati</taxon>
        <taxon>Bacteroidota</taxon>
        <taxon>Sphingobacteriia</taxon>
        <taxon>Sphingobacteriales</taxon>
        <taxon>Sphingobacteriaceae</taxon>
        <taxon>Sphingobacterium</taxon>
    </lineage>
</organism>
<evidence type="ECO:0000259" key="11">
    <source>
        <dbReference type="Pfam" id="PF00593"/>
    </source>
</evidence>
<dbReference type="InterPro" id="IPR039426">
    <property type="entry name" value="TonB-dep_rcpt-like"/>
</dbReference>
<dbReference type="InterPro" id="IPR037066">
    <property type="entry name" value="Plug_dom_sf"/>
</dbReference>
<feature type="chain" id="PRO_5045694615" evidence="10">
    <location>
        <begin position="22"/>
        <end position="1057"/>
    </location>
</feature>
<keyword evidence="7 8" id="KW-0998">Cell outer membrane</keyword>
<reference evidence="14" key="1">
    <citation type="journal article" date="2019" name="Int. J. Syst. Evol. Microbiol.">
        <title>The Global Catalogue of Microorganisms (GCM) 10K type strain sequencing project: providing services to taxonomists for standard genome sequencing and annotation.</title>
        <authorList>
            <consortium name="The Broad Institute Genomics Platform"/>
            <consortium name="The Broad Institute Genome Sequencing Center for Infectious Disease"/>
            <person name="Wu L."/>
            <person name="Ma J."/>
        </authorList>
    </citation>
    <scope>NUCLEOTIDE SEQUENCE [LARGE SCALE GENOMIC DNA]</scope>
    <source>
        <strain evidence="14">KCTC 22209</strain>
    </source>
</reference>
<keyword evidence="4 8" id="KW-0812">Transmembrane</keyword>
<dbReference type="EMBL" id="JBHUPE010000013">
    <property type="protein sequence ID" value="MFD2906658.1"/>
    <property type="molecule type" value="Genomic_DNA"/>
</dbReference>
<feature type="signal peptide" evidence="10">
    <location>
        <begin position="1"/>
        <end position="21"/>
    </location>
</feature>
<dbReference type="InterPro" id="IPR023997">
    <property type="entry name" value="TonB-dep_OMP_SusC/RagA_CS"/>
</dbReference>
<evidence type="ECO:0000313" key="13">
    <source>
        <dbReference type="EMBL" id="MFD2906658.1"/>
    </source>
</evidence>
<protein>
    <submittedName>
        <fullName evidence="13">SusC/RagA family TonB-linked outer membrane protein</fullName>
    </submittedName>
</protein>
<dbReference type="PROSITE" id="PS52016">
    <property type="entry name" value="TONB_DEPENDENT_REC_3"/>
    <property type="match status" value="1"/>
</dbReference>
<proteinExistence type="inferred from homology"/>
<evidence type="ECO:0000313" key="14">
    <source>
        <dbReference type="Proteomes" id="UP001597509"/>
    </source>
</evidence>
<accession>A0ABW5Z1U2</accession>
<dbReference type="NCBIfam" id="TIGR04057">
    <property type="entry name" value="SusC_RagA_signa"/>
    <property type="match status" value="1"/>
</dbReference>
<evidence type="ECO:0000256" key="2">
    <source>
        <dbReference type="ARBA" id="ARBA00022448"/>
    </source>
</evidence>
<keyword evidence="14" id="KW-1185">Reference proteome</keyword>
<name>A0ABW5Z1U2_9SPHI</name>
<dbReference type="Gene3D" id="2.170.130.10">
    <property type="entry name" value="TonB-dependent receptor, plug domain"/>
    <property type="match status" value="1"/>
</dbReference>
<evidence type="ECO:0000256" key="1">
    <source>
        <dbReference type="ARBA" id="ARBA00004571"/>
    </source>
</evidence>
<keyword evidence="3 8" id="KW-1134">Transmembrane beta strand</keyword>
<dbReference type="InterPro" id="IPR012910">
    <property type="entry name" value="Plug_dom"/>
</dbReference>
<dbReference type="Pfam" id="PF07715">
    <property type="entry name" value="Plug"/>
    <property type="match status" value="1"/>
</dbReference>
<evidence type="ECO:0000256" key="7">
    <source>
        <dbReference type="ARBA" id="ARBA00023237"/>
    </source>
</evidence>
<dbReference type="SUPFAM" id="SSF56935">
    <property type="entry name" value="Porins"/>
    <property type="match status" value="1"/>
</dbReference>
<gene>
    <name evidence="13" type="ORF">ACFS6I_22210</name>
</gene>
<keyword evidence="5 9" id="KW-0798">TonB box</keyword>
<dbReference type="InterPro" id="IPR008969">
    <property type="entry name" value="CarboxyPept-like_regulatory"/>
</dbReference>
<evidence type="ECO:0000256" key="8">
    <source>
        <dbReference type="PROSITE-ProRule" id="PRU01360"/>
    </source>
</evidence>
<dbReference type="Gene3D" id="2.40.170.20">
    <property type="entry name" value="TonB-dependent receptor, beta-barrel domain"/>
    <property type="match status" value="1"/>
</dbReference>
<comment type="caution">
    <text evidence="13">The sequence shown here is derived from an EMBL/GenBank/DDBJ whole genome shotgun (WGS) entry which is preliminary data.</text>
</comment>
<comment type="similarity">
    <text evidence="8 9">Belongs to the TonB-dependent receptor family.</text>
</comment>
<dbReference type="RefSeq" id="WP_380923846.1">
    <property type="nucleotide sequence ID" value="NZ_JBHUPE010000013.1"/>
</dbReference>
<dbReference type="InterPro" id="IPR000531">
    <property type="entry name" value="Beta-barrel_TonB"/>
</dbReference>
<evidence type="ECO:0000256" key="9">
    <source>
        <dbReference type="RuleBase" id="RU003357"/>
    </source>
</evidence>
<evidence type="ECO:0000256" key="10">
    <source>
        <dbReference type="SAM" id="SignalP"/>
    </source>
</evidence>
<sequence>MKHIYTLVILLFFGTQQVAFAQQQIKVTGVVIDGASSSQEAISGVSISTGGKAIGSTDRSGKFTITVPNNASIIFRSIGHKSVTVKVDNKTYLSVTMSPTSEMLGEVKVTSGYQQKTRATNTGSIVTISGKDIQGQPAGDVMSLLQGRVAGLNIQNNTGAPGFRGSVTIRGISNINVSGSGDAAFLTPTSPLYVIDGVPVDDNANFSYGFQQAGPGVSPASQIPPEDIEDIQVLKDAAATSLYGSRGAYGVILITTKRGNSKVPVVRYNGAAFMSAVPQLKAVIGGKDERLLRIAQIMRFDTSWNHALDLVNQTPFLSDSLNPYYNNSTDWQSYFYKPTYNQTHNLNVSGGDVKFNYKVAMGIYDEKGIQENTGYSRYNLNMNMIYNPTYKFKLLAQLNNSIQNQRMGSGNGLMNSGIADGGNSSSLLPAPSLYSSVNSVLGALNTDDDNKVLTTSAIVNVAYDFFKNFKVETTLNYTGTSSTKDNFSPAALNANQAQYYTYNDRATTLYNRNQMSYVFSLKEDGEDAHNFNLFAFNEIRSSFFKADAMLNDRVVNDQLRGPIVKQTSYLSSKGGTIGYTDTRAVAFSGNFAYDYKQKYVINFSYRADGLSTNGPDAGYVKNPAISAKWNFEKENFMKDKEWLDYGSFRLSYGSNITPNGSIYQSYGKYYGGDNYNNQKTVVTDLKFLPNRSLEPTRATTLNAGFDISVFNNRLTLNIDSYYKQNDNVFREKAISSSNSFENIASTEISNVNYGWEFQATARPLSATSPFKWTMSGSFAINREVLAALPDGLREMIYYDPGNQQDIYYRLGINSLSNYLFNTKGVYSTNAQVPVDPATGLPYRVGSNDILNYFKAGDPIFTDLDGNYVLDNYDRVIAGNSQPQITGGFTSLLQYKSWSFEVNTSFTLKRDIMNNTLASQFGAFTDPAIQYDPWKLVALPPISQLDYWKAIGDQATYGNPLDFVRARRLNPFRGNQTLFQEDGSYFKLNAVKVYYNFDQNWSRRYGMNRVSINGTVSNLFYITRYSGANPENVSALGKDSGGNYPLPKQFALGLNIEF</sequence>
<keyword evidence="10" id="KW-0732">Signal</keyword>
<feature type="domain" description="TonB-dependent receptor-like beta-barrel" evidence="11">
    <location>
        <begin position="420"/>
        <end position="872"/>
    </location>
</feature>
<feature type="domain" description="TonB-dependent receptor plug" evidence="12">
    <location>
        <begin position="120"/>
        <end position="251"/>
    </location>
</feature>
<dbReference type="InterPro" id="IPR036942">
    <property type="entry name" value="Beta-barrel_TonB_sf"/>
</dbReference>
<evidence type="ECO:0000259" key="12">
    <source>
        <dbReference type="Pfam" id="PF07715"/>
    </source>
</evidence>
<dbReference type="SUPFAM" id="SSF49464">
    <property type="entry name" value="Carboxypeptidase regulatory domain-like"/>
    <property type="match status" value="1"/>
</dbReference>
<evidence type="ECO:0000256" key="4">
    <source>
        <dbReference type="ARBA" id="ARBA00022692"/>
    </source>
</evidence>